<keyword evidence="2" id="KW-1185">Reference proteome</keyword>
<evidence type="ECO:0000313" key="2">
    <source>
        <dbReference type="Proteomes" id="UP000249464"/>
    </source>
</evidence>
<accession>A0A2X0PMN4</accession>
<dbReference type="Proteomes" id="UP000249464">
    <property type="component" value="Unassembled WGS sequence"/>
</dbReference>
<evidence type="ECO:0000313" key="1">
    <source>
        <dbReference type="EMBL" id="SGZ27169.1"/>
    </source>
</evidence>
<sequence>MRITPLHPDTELAPKQELKGLLLPSGIQSDQARIIRDM</sequence>
<proteinExistence type="predicted"/>
<dbReference type="EMBL" id="FQNC01000087">
    <property type="protein sequence ID" value="SGZ27169.1"/>
    <property type="molecule type" value="Genomic_DNA"/>
</dbReference>
<dbReference type="AlphaFoldDB" id="A0A2X0PMN4"/>
<organism evidence="1 2">
    <name type="scientific">Microbotryum silenes-dioicae</name>
    <dbReference type="NCBI Taxonomy" id="796604"/>
    <lineage>
        <taxon>Eukaryota</taxon>
        <taxon>Fungi</taxon>
        <taxon>Dikarya</taxon>
        <taxon>Basidiomycota</taxon>
        <taxon>Pucciniomycotina</taxon>
        <taxon>Microbotryomycetes</taxon>
        <taxon>Microbotryales</taxon>
        <taxon>Microbotryaceae</taxon>
        <taxon>Microbotryum</taxon>
    </lineage>
</organism>
<name>A0A2X0PMN4_9BASI</name>
<protein>
    <submittedName>
        <fullName evidence="1">BQ5605_C025g10071 protein</fullName>
    </submittedName>
</protein>
<reference evidence="1 2" key="1">
    <citation type="submission" date="2016-11" db="EMBL/GenBank/DDBJ databases">
        <authorList>
            <person name="Jaros S."/>
            <person name="Januszkiewicz K."/>
            <person name="Wedrychowicz H."/>
        </authorList>
    </citation>
    <scope>NUCLEOTIDE SEQUENCE [LARGE SCALE GENOMIC DNA]</scope>
</reference>
<gene>
    <name evidence="1" type="primary">BQ5605_C025g10071</name>
    <name evidence="1" type="ORF">BQ5605_C025G10071</name>
</gene>